<feature type="compositionally biased region" description="Low complexity" evidence="3">
    <location>
        <begin position="63"/>
        <end position="74"/>
    </location>
</feature>
<feature type="region of interest" description="Disordered" evidence="3">
    <location>
        <begin position="574"/>
        <end position="607"/>
    </location>
</feature>
<dbReference type="eggNOG" id="KOG2208">
    <property type="taxonomic scope" value="Eukaryota"/>
</dbReference>
<feature type="domain" description="K Homology" evidence="4">
    <location>
        <begin position="192"/>
        <end position="267"/>
    </location>
</feature>
<dbReference type="OrthoDB" id="9995375at2759"/>
<name>A0A0L0G0M9_9EUKA</name>
<sequence length="607" mass="65374">MAKTVHILRWNHEHPSLLQAVHAQSKKKKDKKKKKKIVVVEESETESEEEEVVIVKKKKSKKAAATTSAAPAQEAEPEKVEEPEKAPEMIPASSKKAKKAAAKIAKQAEEEAKAPEPEVSEEADEEPEKETDEPEAAPKKKKNKKKKKKAAVKEQTLPAGTVMGTTEHITKEAFEADDEWETVKSKQKKPKEKVIEEATIDESGSTATINCGNHVLAIIGPKGSVIQEIQSSTGAKIDLDRSSNDATITGEPDCVKAAVNRIEKIVGDAQKLVDSRQQVVIDLQDKMGAVIGKGGENIKSIQQDSGARLDIDKDTNTITIGGQPAEVEAARVAVMLIMEPPPPESTYRREIETRMISAVVGKKGVTIRHIQDTTNAKIDIERAAKSFCVISGDSTAVMQASEMISKVIAEHSCFHSMDISTDDVRLLIGEGGATIRQLQADTGAFLDIDRDHSGSGTEVIRISGTQDAVNAAKASIEKTLSEPPPLPKLSKGEVLEEIDVGTAVGNIIGSAGANIKKLQEQTGAKIDIPRGLTSCRIYGEKAKVAECVEKVKEIVEKSKELDAKKAEYEAKLAEQAASSNQTFTPDADVEASWGVGGNWGGSDPEGW</sequence>
<dbReference type="PANTHER" id="PTHR10288">
    <property type="entry name" value="KH DOMAIN CONTAINING RNA BINDING PROTEIN"/>
    <property type="match status" value="1"/>
</dbReference>
<feature type="domain" description="K Homology" evidence="4">
    <location>
        <begin position="343"/>
        <end position="409"/>
    </location>
</feature>
<dbReference type="EMBL" id="KQ241905">
    <property type="protein sequence ID" value="KNC82662.1"/>
    <property type="molecule type" value="Genomic_DNA"/>
</dbReference>
<dbReference type="InterPro" id="IPR004088">
    <property type="entry name" value="KH_dom_type_1"/>
</dbReference>
<dbReference type="Pfam" id="PF00013">
    <property type="entry name" value="KH_1"/>
    <property type="match status" value="5"/>
</dbReference>
<evidence type="ECO:0000259" key="4">
    <source>
        <dbReference type="SMART" id="SM00322"/>
    </source>
</evidence>
<gene>
    <name evidence="5" type="ORF">SARC_05062</name>
</gene>
<dbReference type="RefSeq" id="XP_014156564.1">
    <property type="nucleotide sequence ID" value="XM_014301089.1"/>
</dbReference>
<feature type="domain" description="K Homology" evidence="4">
    <location>
        <begin position="492"/>
        <end position="556"/>
    </location>
</feature>
<feature type="compositionally biased region" description="Basic residues" evidence="3">
    <location>
        <begin position="139"/>
        <end position="150"/>
    </location>
</feature>
<keyword evidence="6" id="KW-1185">Reference proteome</keyword>
<feature type="compositionally biased region" description="Basic and acidic residues" evidence="3">
    <location>
        <begin position="106"/>
        <end position="116"/>
    </location>
</feature>
<evidence type="ECO:0000313" key="5">
    <source>
        <dbReference type="EMBL" id="KNC82662.1"/>
    </source>
</evidence>
<keyword evidence="2" id="KW-0694">RNA-binding</keyword>
<keyword evidence="1" id="KW-0677">Repeat</keyword>
<feature type="domain" description="K Homology" evidence="4">
    <location>
        <begin position="411"/>
        <end position="481"/>
    </location>
</feature>
<feature type="compositionally biased region" description="Acidic residues" evidence="3">
    <location>
        <begin position="118"/>
        <end position="135"/>
    </location>
</feature>
<feature type="compositionally biased region" description="Acidic residues" evidence="3">
    <location>
        <begin position="41"/>
        <end position="52"/>
    </location>
</feature>
<dbReference type="STRING" id="667725.A0A0L0G0M9"/>
<feature type="region of interest" description="Disordered" evidence="3">
    <location>
        <begin position="21"/>
        <end position="157"/>
    </location>
</feature>
<accession>A0A0L0G0M9</accession>
<dbReference type="Proteomes" id="UP000054560">
    <property type="component" value="Unassembled WGS sequence"/>
</dbReference>
<dbReference type="PROSITE" id="PS50084">
    <property type="entry name" value="KH_TYPE_1"/>
    <property type="match status" value="5"/>
</dbReference>
<evidence type="ECO:0000256" key="2">
    <source>
        <dbReference type="PROSITE-ProRule" id="PRU00117"/>
    </source>
</evidence>
<organism evidence="5 6">
    <name type="scientific">Sphaeroforma arctica JP610</name>
    <dbReference type="NCBI Taxonomy" id="667725"/>
    <lineage>
        <taxon>Eukaryota</taxon>
        <taxon>Ichthyosporea</taxon>
        <taxon>Ichthyophonida</taxon>
        <taxon>Sphaeroforma</taxon>
    </lineage>
</organism>
<dbReference type="InterPro" id="IPR036612">
    <property type="entry name" value="KH_dom_type_1_sf"/>
</dbReference>
<dbReference type="CDD" id="cd00105">
    <property type="entry name" value="KH-I"/>
    <property type="match status" value="3"/>
</dbReference>
<feature type="domain" description="K Homology" evidence="4">
    <location>
        <begin position="273"/>
        <end position="339"/>
    </location>
</feature>
<dbReference type="GeneID" id="25905566"/>
<feature type="compositionally biased region" description="Basic residues" evidence="3">
    <location>
        <begin position="24"/>
        <end position="37"/>
    </location>
</feature>
<dbReference type="SUPFAM" id="SSF54791">
    <property type="entry name" value="Eukaryotic type KH-domain (KH-domain type I)"/>
    <property type="match status" value="5"/>
</dbReference>
<protein>
    <recommendedName>
        <fullName evidence="4">K Homology domain-containing protein</fullName>
    </recommendedName>
</protein>
<evidence type="ECO:0000256" key="3">
    <source>
        <dbReference type="SAM" id="MobiDB-lite"/>
    </source>
</evidence>
<dbReference type="InterPro" id="IPR004087">
    <property type="entry name" value="KH_dom"/>
</dbReference>
<dbReference type="SMART" id="SM00322">
    <property type="entry name" value="KH"/>
    <property type="match status" value="5"/>
</dbReference>
<evidence type="ECO:0000256" key="1">
    <source>
        <dbReference type="ARBA" id="ARBA00022737"/>
    </source>
</evidence>
<proteinExistence type="predicted"/>
<dbReference type="GO" id="GO:0003723">
    <property type="term" value="F:RNA binding"/>
    <property type="evidence" value="ECO:0007669"/>
    <property type="project" value="UniProtKB-UniRule"/>
</dbReference>
<dbReference type="Gene3D" id="3.30.1370.10">
    <property type="entry name" value="K Homology domain, type 1"/>
    <property type="match status" value="5"/>
</dbReference>
<reference evidence="5 6" key="1">
    <citation type="submission" date="2011-02" db="EMBL/GenBank/DDBJ databases">
        <title>The Genome Sequence of Sphaeroforma arctica JP610.</title>
        <authorList>
            <consortium name="The Broad Institute Genome Sequencing Platform"/>
            <person name="Russ C."/>
            <person name="Cuomo C."/>
            <person name="Young S.K."/>
            <person name="Zeng Q."/>
            <person name="Gargeya S."/>
            <person name="Alvarado L."/>
            <person name="Berlin A."/>
            <person name="Chapman S.B."/>
            <person name="Chen Z."/>
            <person name="Freedman E."/>
            <person name="Gellesch M."/>
            <person name="Goldberg J."/>
            <person name="Griggs A."/>
            <person name="Gujja S."/>
            <person name="Heilman E."/>
            <person name="Heiman D."/>
            <person name="Howarth C."/>
            <person name="Mehta T."/>
            <person name="Neiman D."/>
            <person name="Pearson M."/>
            <person name="Roberts A."/>
            <person name="Saif S."/>
            <person name="Shea T."/>
            <person name="Shenoy N."/>
            <person name="Sisk P."/>
            <person name="Stolte C."/>
            <person name="Sykes S."/>
            <person name="White J."/>
            <person name="Yandava C."/>
            <person name="Burger G."/>
            <person name="Gray M.W."/>
            <person name="Holland P.W.H."/>
            <person name="King N."/>
            <person name="Lang F.B.F."/>
            <person name="Roger A.J."/>
            <person name="Ruiz-Trillo I."/>
            <person name="Haas B."/>
            <person name="Nusbaum C."/>
            <person name="Birren B."/>
        </authorList>
    </citation>
    <scope>NUCLEOTIDE SEQUENCE [LARGE SCALE GENOMIC DNA]</scope>
    <source>
        <strain evidence="5 6">JP610</strain>
    </source>
</reference>
<evidence type="ECO:0000313" key="6">
    <source>
        <dbReference type="Proteomes" id="UP000054560"/>
    </source>
</evidence>
<feature type="compositionally biased region" description="Basic and acidic residues" evidence="3">
    <location>
        <begin position="76"/>
        <end position="87"/>
    </location>
</feature>
<dbReference type="AlphaFoldDB" id="A0A0L0G0M9"/>